<feature type="transmembrane region" description="Helical" evidence="2">
    <location>
        <begin position="333"/>
        <end position="350"/>
    </location>
</feature>
<feature type="transmembrane region" description="Helical" evidence="2">
    <location>
        <begin position="508"/>
        <end position="528"/>
    </location>
</feature>
<feature type="compositionally biased region" description="Gly residues" evidence="1">
    <location>
        <begin position="41"/>
        <end position="51"/>
    </location>
</feature>
<protein>
    <submittedName>
        <fullName evidence="3">Uncharacterized protein</fullName>
    </submittedName>
</protein>
<accession>A0A7S1PFR1</accession>
<gene>
    <name evidence="3" type="ORF">PCOS0759_LOCUS2054</name>
</gene>
<proteinExistence type="predicted"/>
<keyword evidence="2" id="KW-1133">Transmembrane helix</keyword>
<name>A0A7S1PFR1_9EUKA</name>
<feature type="transmembrane region" description="Helical" evidence="2">
    <location>
        <begin position="290"/>
        <end position="313"/>
    </location>
</feature>
<feature type="compositionally biased region" description="Polar residues" evidence="1">
    <location>
        <begin position="458"/>
        <end position="473"/>
    </location>
</feature>
<organism evidence="3">
    <name type="scientific">Percolomonas cosmopolitus</name>
    <dbReference type="NCBI Taxonomy" id="63605"/>
    <lineage>
        <taxon>Eukaryota</taxon>
        <taxon>Discoba</taxon>
        <taxon>Heterolobosea</taxon>
        <taxon>Tetramitia</taxon>
        <taxon>Eutetramitia</taxon>
        <taxon>Percolomonadidae</taxon>
        <taxon>Percolomonas</taxon>
    </lineage>
</organism>
<feature type="compositionally biased region" description="Basic and acidic residues" evidence="1">
    <location>
        <begin position="649"/>
        <end position="681"/>
    </location>
</feature>
<sequence>MTVPSHSNTPNYTHISQILSQQYPTSGASSTSASNSTGNVMGSGTGTGGASTLGVNQNAAQWNGASVSGVPPASEHHAKTMHSSSVHSGTAESVSGSVGAGSMASGTAPSTSGSSSGPHASSSSISLDPSILPMLYRVEISVKYQVDEITRLIGAAAEELSQYVRKLLDGYEFKVRDQVFRLGHQWGYAAELTMQNVYNFIGEDFENGFPNEIADCVKGPANDLAVEFDSVMHQIFQHVLDTIPFGNDFADWIKFKRKYQHITRDTERLRHLYIRQEMLKHHKHFIKPRFVRWVLCVLLGFAAFALASSIYFYFHILHGVSLYTVFIFLLKRYGYFLMIILSVLHGWIIFEMRQDSKKNASHSKKESTNGAMSRLNSSPSIDQSMDEDSTSNRPPHTTLSSASMDPLSTYYNNNRSHRHAKSGSLLSRRSSTASSGCVDHPLFVSLAPASVRGDSSLGKRSQSSPVPSLTESMSSEHSRGVFNILGGITAPRTAKNPLDKQKRSHPQFLFAIIGATQFLIGAFCIADIDSLLPKDSSYHYIYQYLVPLLTMICISLVTFIFCSLRVANFLLRGIQIVTAFYEFTAFPSLRGKWRLRRQRDYRMELESWANGMDYIADDDLHRDSLLSDVDELAREEVLPDVSHVRGHAFGDEVMETRSEESESSRRRQNDSGRPSFRESPGHPRLRKHSSTLGIAERSSPEKPSHLVVHKSHLKNSRGSPQSTMTAFEVPLSSVNSTPLLTISTASTASDDPYLESAQSTRLRPKDFSSESSLSIFRRPSPLVQKRGGGRGILRQDSFSGDDDESESSFMSLAD</sequence>
<feature type="transmembrane region" description="Helical" evidence="2">
    <location>
        <begin position="540"/>
        <end position="562"/>
    </location>
</feature>
<feature type="region of interest" description="Disordered" evidence="1">
    <location>
        <begin position="359"/>
        <end position="426"/>
    </location>
</feature>
<keyword evidence="2" id="KW-0812">Transmembrane</keyword>
<feature type="region of interest" description="Disordered" evidence="1">
    <location>
        <begin position="452"/>
        <end position="477"/>
    </location>
</feature>
<feature type="compositionally biased region" description="Polar residues" evidence="1">
    <location>
        <begin position="55"/>
        <end position="66"/>
    </location>
</feature>
<evidence type="ECO:0000256" key="2">
    <source>
        <dbReference type="SAM" id="Phobius"/>
    </source>
</evidence>
<feature type="compositionally biased region" description="Low complexity" evidence="1">
    <location>
        <begin position="26"/>
        <end position="40"/>
    </location>
</feature>
<feature type="compositionally biased region" description="Polar residues" evidence="1">
    <location>
        <begin position="391"/>
        <end position="403"/>
    </location>
</feature>
<dbReference type="EMBL" id="HBGD01002461">
    <property type="protein sequence ID" value="CAD9078822.1"/>
    <property type="molecule type" value="Transcribed_RNA"/>
</dbReference>
<feature type="compositionally biased region" description="Low complexity" evidence="1">
    <location>
        <begin position="88"/>
        <end position="125"/>
    </location>
</feature>
<keyword evidence="2" id="KW-0472">Membrane</keyword>
<feature type="region of interest" description="Disordered" evidence="1">
    <location>
        <begin position="649"/>
        <end position="723"/>
    </location>
</feature>
<feature type="compositionally biased region" description="Polar residues" evidence="1">
    <location>
        <begin position="368"/>
        <end position="383"/>
    </location>
</feature>
<evidence type="ECO:0000256" key="1">
    <source>
        <dbReference type="SAM" id="MobiDB-lite"/>
    </source>
</evidence>
<evidence type="ECO:0000313" key="3">
    <source>
        <dbReference type="EMBL" id="CAD9078822.1"/>
    </source>
</evidence>
<dbReference type="AlphaFoldDB" id="A0A7S1PFR1"/>
<feature type="region of interest" description="Disordered" evidence="1">
    <location>
        <begin position="751"/>
        <end position="814"/>
    </location>
</feature>
<reference evidence="3" key="1">
    <citation type="submission" date="2021-01" db="EMBL/GenBank/DDBJ databases">
        <authorList>
            <person name="Corre E."/>
            <person name="Pelletier E."/>
            <person name="Niang G."/>
            <person name="Scheremetjew M."/>
            <person name="Finn R."/>
            <person name="Kale V."/>
            <person name="Holt S."/>
            <person name="Cochrane G."/>
            <person name="Meng A."/>
            <person name="Brown T."/>
            <person name="Cohen L."/>
        </authorList>
    </citation>
    <scope>NUCLEOTIDE SEQUENCE</scope>
    <source>
        <strain evidence="3">WS</strain>
    </source>
</reference>
<feature type="region of interest" description="Disordered" evidence="1">
    <location>
        <begin position="23"/>
        <end position="125"/>
    </location>
</feature>